<evidence type="ECO:0008006" key="5">
    <source>
        <dbReference type="Google" id="ProtNLM"/>
    </source>
</evidence>
<keyword evidence="2" id="KW-0732">Signal</keyword>
<proteinExistence type="predicted"/>
<comment type="caution">
    <text evidence="3">The sequence shown here is derived from an EMBL/GenBank/DDBJ whole genome shotgun (WGS) entry which is preliminary data.</text>
</comment>
<organism evidence="3 4">
    <name type="scientific">Solirubrobacter ginsenosidimutans</name>
    <dbReference type="NCBI Taxonomy" id="490573"/>
    <lineage>
        <taxon>Bacteria</taxon>
        <taxon>Bacillati</taxon>
        <taxon>Actinomycetota</taxon>
        <taxon>Thermoleophilia</taxon>
        <taxon>Solirubrobacterales</taxon>
        <taxon>Solirubrobacteraceae</taxon>
        <taxon>Solirubrobacter</taxon>
    </lineage>
</organism>
<feature type="signal peptide" evidence="2">
    <location>
        <begin position="1"/>
        <end position="24"/>
    </location>
</feature>
<name>A0A9X3MWN2_9ACTN</name>
<feature type="region of interest" description="Disordered" evidence="1">
    <location>
        <begin position="146"/>
        <end position="166"/>
    </location>
</feature>
<protein>
    <recommendedName>
        <fullName evidence="5">Plastocyanin-like domain-containing protein</fullName>
    </recommendedName>
</protein>
<reference evidence="3" key="1">
    <citation type="submission" date="2022-10" db="EMBL/GenBank/DDBJ databases">
        <title>The WGS of Solirubrobacter ginsenosidimutans DSM 21036.</title>
        <authorList>
            <person name="Jiang Z."/>
        </authorList>
    </citation>
    <scope>NUCLEOTIDE SEQUENCE</scope>
    <source>
        <strain evidence="3">DSM 21036</strain>
    </source>
</reference>
<dbReference type="Proteomes" id="UP001149140">
    <property type="component" value="Unassembled WGS sequence"/>
</dbReference>
<evidence type="ECO:0000313" key="3">
    <source>
        <dbReference type="EMBL" id="MDA0164139.1"/>
    </source>
</evidence>
<keyword evidence="4" id="KW-1185">Reference proteome</keyword>
<dbReference type="AlphaFoldDB" id="A0A9X3MWN2"/>
<evidence type="ECO:0000256" key="2">
    <source>
        <dbReference type="SAM" id="SignalP"/>
    </source>
</evidence>
<gene>
    <name evidence="3" type="ORF">OM076_27950</name>
</gene>
<sequence>MLRATVVFIALVAALIGGAPAAFAQAPEPSVSTTYGSATPAYLSGTESPRSGAGPTVIKDGFGLNPPTLMADPGSVVTITLADDADAVVAFLGAETLPVAPAGEHAYAVTVPAGAVLPQSFAFRVESSGERTLLTDSWVLQLGPEPAQAAAPEPTPAAVTPAPVQGPAVPTSLRLRGARLAVVMRCPVASTGGCEGGSLTLKWGSRRVARIAVGRLPAGASTTARTHLAARLLRQLRRHRVRTLRGTFTPVSGAPVVVGRLALR</sequence>
<evidence type="ECO:0000313" key="4">
    <source>
        <dbReference type="Proteomes" id="UP001149140"/>
    </source>
</evidence>
<accession>A0A9X3MWN2</accession>
<dbReference type="RefSeq" id="WP_270043389.1">
    <property type="nucleotide sequence ID" value="NZ_JAPDOD010000031.1"/>
</dbReference>
<feature type="chain" id="PRO_5040870049" description="Plastocyanin-like domain-containing protein" evidence="2">
    <location>
        <begin position="25"/>
        <end position="264"/>
    </location>
</feature>
<dbReference type="EMBL" id="JAPDOD010000031">
    <property type="protein sequence ID" value="MDA0164139.1"/>
    <property type="molecule type" value="Genomic_DNA"/>
</dbReference>
<evidence type="ECO:0000256" key="1">
    <source>
        <dbReference type="SAM" id="MobiDB-lite"/>
    </source>
</evidence>